<feature type="binding site" evidence="23">
    <location>
        <position position="151"/>
    </location>
    <ligand>
        <name>substrate</name>
    </ligand>
</feature>
<comment type="cofactor">
    <cofactor evidence="1">
        <name>Mn(2+)</name>
        <dbReference type="ChEBI" id="CHEBI:29035"/>
    </cofactor>
</comment>
<evidence type="ECO:0000256" key="4">
    <source>
        <dbReference type="ARBA" id="ARBA00011011"/>
    </source>
</evidence>
<feature type="disulfide bond" evidence="24">
    <location>
        <begin position="193"/>
        <end position="207"/>
    </location>
</feature>
<dbReference type="Gene3D" id="3.90.550.10">
    <property type="entry name" value="Spore Coat Polysaccharide Biosynthesis Protein SpsA, Chain A"/>
    <property type="match status" value="1"/>
</dbReference>
<reference evidence="26" key="1">
    <citation type="submission" date="2014-12" db="EMBL/GenBank/DDBJ databases">
        <title>Insight into the proteome of Arion vulgaris.</title>
        <authorList>
            <person name="Aradska J."/>
            <person name="Bulat T."/>
            <person name="Smidak R."/>
            <person name="Sarate P."/>
            <person name="Gangsoo J."/>
            <person name="Sialana F."/>
            <person name="Bilban M."/>
            <person name="Lubec G."/>
        </authorList>
    </citation>
    <scope>NUCLEOTIDE SEQUENCE</scope>
    <source>
        <tissue evidence="26">Skin</tissue>
    </source>
</reference>
<evidence type="ECO:0000256" key="14">
    <source>
        <dbReference type="ARBA" id="ARBA00023136"/>
    </source>
</evidence>
<comment type="catalytic activity">
    <reaction evidence="22">
        <text>an N(4)-{beta-D-GlcNAc-(1-&gt;2)-alpha-D-Man-(1-&gt;3)-[alpha-D-Man-(1-&gt;6)]-beta-D-Man-(1-&gt;4)-beta-D-GlcNAc-(1-&gt;4)-beta-D-GlcNAc}-L-asparaginyl-[protein] + UDP-N-acetyl-alpha-D-glucosamine = N(4)-{beta-D-GlcNAc-(1-&gt;2)-alpha-D-Man-(1-&gt;3)-[beta-D-GlcNAc-(1-&gt;2)-alpha-D-Man-(1-&gt;6)]-beta-D-Man-(1-&gt;4)-beta-D-GlcNAc-(1-&gt;4)-beta-D-GlcNAc}-L-asparaginyl-[protein] + UDP + H(+)</text>
        <dbReference type="Rhea" id="RHEA:12941"/>
        <dbReference type="Rhea" id="RHEA-COMP:13526"/>
        <dbReference type="Rhea" id="RHEA-COMP:14369"/>
        <dbReference type="ChEBI" id="CHEBI:15378"/>
        <dbReference type="ChEBI" id="CHEBI:57705"/>
        <dbReference type="ChEBI" id="CHEBI:58223"/>
        <dbReference type="ChEBI" id="CHEBI:60615"/>
        <dbReference type="ChEBI" id="CHEBI:60651"/>
        <dbReference type="EC" id="2.4.1.143"/>
    </reaction>
</comment>
<evidence type="ECO:0000256" key="23">
    <source>
        <dbReference type="PIRSR" id="PIRSR607754-1"/>
    </source>
</evidence>
<dbReference type="GO" id="GO:0009312">
    <property type="term" value="P:oligosaccharide biosynthetic process"/>
    <property type="evidence" value="ECO:0007669"/>
    <property type="project" value="InterPro"/>
</dbReference>
<evidence type="ECO:0000256" key="7">
    <source>
        <dbReference type="ARBA" id="ARBA00022676"/>
    </source>
</evidence>
<feature type="binding site" evidence="23">
    <location>
        <begin position="120"/>
        <end position="124"/>
    </location>
    <ligand>
        <name>substrate</name>
    </ligand>
</feature>
<keyword evidence="10" id="KW-0479">Metal-binding</keyword>
<feature type="transmembrane region" description="Helical" evidence="25">
    <location>
        <begin position="12"/>
        <end position="29"/>
    </location>
</feature>
<dbReference type="UniPathway" id="UPA00378"/>
<evidence type="ECO:0000256" key="24">
    <source>
        <dbReference type="PIRSR" id="PIRSR607754-3"/>
    </source>
</evidence>
<evidence type="ECO:0000256" key="18">
    <source>
        <dbReference type="ARBA" id="ARBA00029663"/>
    </source>
</evidence>
<comment type="similarity">
    <text evidence="4">Belongs to the glycosyltransferase 16 (GT16) protein family.</text>
</comment>
<dbReference type="EC" id="2.4.1.143" evidence="5"/>
<evidence type="ECO:0000256" key="17">
    <source>
        <dbReference type="ARBA" id="ARBA00023211"/>
    </source>
</evidence>
<dbReference type="Pfam" id="PF05060">
    <property type="entry name" value="MGAT2"/>
    <property type="match status" value="1"/>
</dbReference>
<protein>
    <recommendedName>
        <fullName evidence="6">Alpha-1,6-mannosyl-glycoprotein 2-beta-N-acetylglucosaminyltransferase</fullName>
        <ecNumber evidence="5">2.4.1.143</ecNumber>
    </recommendedName>
    <alternativeName>
        <fullName evidence="21">Beta-1,2-N-acetylglucosaminyltransferase II</fullName>
    </alternativeName>
    <alternativeName>
        <fullName evidence="20">GlcNAc-T II</fullName>
    </alternativeName>
    <alternativeName>
        <fullName evidence="19">Mannoside acetylglucosaminyltransferase 2</fullName>
    </alternativeName>
    <alternativeName>
        <fullName evidence="18">N-glycosyl-oligosaccharide-glycoprotein N-acetylglucosaminyltransferase II</fullName>
    </alternativeName>
</protein>
<evidence type="ECO:0000256" key="10">
    <source>
        <dbReference type="ARBA" id="ARBA00022723"/>
    </source>
</evidence>
<accession>A0A0B7A2W5</accession>
<evidence type="ECO:0000256" key="25">
    <source>
        <dbReference type="SAM" id="Phobius"/>
    </source>
</evidence>
<evidence type="ECO:0000256" key="1">
    <source>
        <dbReference type="ARBA" id="ARBA00001936"/>
    </source>
</evidence>
<comment type="pathway">
    <text evidence="3">Protein modification; protein glycosylation.</text>
</comment>
<dbReference type="GO" id="GO:0046872">
    <property type="term" value="F:metal ion binding"/>
    <property type="evidence" value="ECO:0007669"/>
    <property type="project" value="UniProtKB-KW"/>
</dbReference>
<dbReference type="GO" id="GO:0008455">
    <property type="term" value="F:alpha-1,6-mannosylglycoprotein 2-beta-N-acetylglucosaminyltransferase activity"/>
    <property type="evidence" value="ECO:0007669"/>
    <property type="project" value="UniProtKB-EC"/>
</dbReference>
<evidence type="ECO:0000313" key="26">
    <source>
        <dbReference type="EMBL" id="CEK75284.1"/>
    </source>
</evidence>
<keyword evidence="8" id="KW-0808">Transferase</keyword>
<evidence type="ECO:0000256" key="6">
    <source>
        <dbReference type="ARBA" id="ARBA00014817"/>
    </source>
</evidence>
<evidence type="ECO:0000256" key="13">
    <source>
        <dbReference type="ARBA" id="ARBA00023034"/>
    </source>
</evidence>
<evidence type="ECO:0000256" key="12">
    <source>
        <dbReference type="ARBA" id="ARBA00022989"/>
    </source>
</evidence>
<evidence type="ECO:0000256" key="2">
    <source>
        <dbReference type="ARBA" id="ARBA00004323"/>
    </source>
</evidence>
<evidence type="ECO:0000256" key="15">
    <source>
        <dbReference type="ARBA" id="ARBA00023157"/>
    </source>
</evidence>
<keyword evidence="14 25" id="KW-0472">Membrane</keyword>
<dbReference type="GO" id="GO:0006487">
    <property type="term" value="P:protein N-linked glycosylation"/>
    <property type="evidence" value="ECO:0007669"/>
    <property type="project" value="TreeGrafter"/>
</dbReference>
<keyword evidence="7" id="KW-0328">Glycosyltransferase</keyword>
<proteinExistence type="inferred from homology"/>
<evidence type="ECO:0000256" key="22">
    <source>
        <dbReference type="ARBA" id="ARBA00093257"/>
    </source>
</evidence>
<dbReference type="PANTHER" id="PTHR12871">
    <property type="entry name" value="BETA-1,2-N-ACETYLGLUCOSAMINYLTRANSFERASE II"/>
    <property type="match status" value="1"/>
</dbReference>
<evidence type="ECO:0000256" key="9">
    <source>
        <dbReference type="ARBA" id="ARBA00022692"/>
    </source>
</evidence>
<evidence type="ECO:0000256" key="20">
    <source>
        <dbReference type="ARBA" id="ARBA00032552"/>
    </source>
</evidence>
<gene>
    <name evidence="26" type="primary">ORF94769</name>
</gene>
<keyword evidence="11" id="KW-0735">Signal-anchor</keyword>
<evidence type="ECO:0000256" key="16">
    <source>
        <dbReference type="ARBA" id="ARBA00023180"/>
    </source>
</evidence>
<dbReference type="InterPro" id="IPR007754">
    <property type="entry name" value="GlcNAc_II"/>
</dbReference>
<evidence type="ECO:0000256" key="5">
    <source>
        <dbReference type="ARBA" id="ARBA00012613"/>
    </source>
</evidence>
<comment type="subcellular location">
    <subcellularLocation>
        <location evidence="2">Golgi apparatus membrane</location>
        <topology evidence="2">Single-pass type II membrane protein</topology>
    </subcellularLocation>
</comment>
<feature type="binding site" evidence="23">
    <location>
        <begin position="226"/>
        <end position="230"/>
    </location>
    <ligand>
        <name>substrate</name>
    </ligand>
</feature>
<keyword evidence="15 24" id="KW-1015">Disulfide bond</keyword>
<dbReference type="InterPro" id="IPR029044">
    <property type="entry name" value="Nucleotide-diphossugar_trans"/>
</dbReference>
<dbReference type="PANTHER" id="PTHR12871:SF0">
    <property type="entry name" value="ALPHA-1,6-MANNOSYL-GLYCOPROTEIN 2-BETA-N-ACETYLGLUCOSAMINYLTRANSFERASE"/>
    <property type="match status" value="1"/>
</dbReference>
<keyword evidence="16" id="KW-0325">Glycoprotein</keyword>
<dbReference type="GO" id="GO:0000139">
    <property type="term" value="C:Golgi membrane"/>
    <property type="evidence" value="ECO:0007669"/>
    <property type="project" value="UniProtKB-SubCell"/>
</dbReference>
<evidence type="ECO:0000256" key="8">
    <source>
        <dbReference type="ARBA" id="ARBA00022679"/>
    </source>
</evidence>
<organism evidence="26">
    <name type="scientific">Arion vulgaris</name>
    <dbReference type="NCBI Taxonomy" id="1028688"/>
    <lineage>
        <taxon>Eukaryota</taxon>
        <taxon>Metazoa</taxon>
        <taxon>Spiralia</taxon>
        <taxon>Lophotrochozoa</taxon>
        <taxon>Mollusca</taxon>
        <taxon>Gastropoda</taxon>
        <taxon>Heterobranchia</taxon>
        <taxon>Euthyneura</taxon>
        <taxon>Panpulmonata</taxon>
        <taxon>Eupulmonata</taxon>
        <taxon>Stylommatophora</taxon>
        <taxon>Helicina</taxon>
        <taxon>Arionoidea</taxon>
        <taxon>Arionidae</taxon>
        <taxon>Arion</taxon>
    </lineage>
</organism>
<keyword evidence="12 25" id="KW-1133">Transmembrane helix</keyword>
<evidence type="ECO:0000256" key="11">
    <source>
        <dbReference type="ARBA" id="ARBA00022968"/>
    </source>
</evidence>
<keyword evidence="9 25" id="KW-0812">Transmembrane</keyword>
<sequence>MRLTLQRVLRVLLASSMLMFVVLNMRVFYQTPDSSISSHSLIALESSSKPAIGQSPSAQKINLVNNSPQVSDETTYQTYLANNSETLKQEVVRINTEQLINNLDKYPLNLSSDSLVIVIQTHDRPEYLHILIESLRNVLDIQNTLLIISHDVYSDKLNKIVEAVDFCPVMQIFYSFSQQIYSNEFPGEHPNDCPRDIKKEDAVKKKCNNAETPDKYGHYREAKYCQAKHHWIWKINQNF</sequence>
<evidence type="ECO:0000256" key="3">
    <source>
        <dbReference type="ARBA" id="ARBA00004922"/>
    </source>
</evidence>
<evidence type="ECO:0000256" key="19">
    <source>
        <dbReference type="ARBA" id="ARBA00031203"/>
    </source>
</evidence>
<dbReference type="GO" id="GO:0005795">
    <property type="term" value="C:Golgi stack"/>
    <property type="evidence" value="ECO:0007669"/>
    <property type="project" value="InterPro"/>
</dbReference>
<dbReference type="EMBL" id="HACG01028419">
    <property type="protein sequence ID" value="CEK75284.1"/>
    <property type="molecule type" value="Transcribed_RNA"/>
</dbReference>
<evidence type="ECO:0000256" key="21">
    <source>
        <dbReference type="ARBA" id="ARBA00032915"/>
    </source>
</evidence>
<keyword evidence="13" id="KW-0333">Golgi apparatus</keyword>
<name>A0A0B7A2W5_9EUPU</name>
<dbReference type="AlphaFoldDB" id="A0A0B7A2W5"/>
<keyword evidence="17" id="KW-0464">Manganese</keyword>